<dbReference type="HOGENOM" id="CLU_3376198_0_0_11"/>
<gene>
    <name evidence="2" type="ordered locus">Snas_1205</name>
</gene>
<name>D3QB98_STANL</name>
<evidence type="ECO:0000313" key="2">
    <source>
        <dbReference type="EMBL" id="ADD40915.1"/>
    </source>
</evidence>
<dbReference type="Proteomes" id="UP000000844">
    <property type="component" value="Chromosome"/>
</dbReference>
<evidence type="ECO:0000313" key="3">
    <source>
        <dbReference type="Proteomes" id="UP000000844"/>
    </source>
</evidence>
<reference evidence="2 3" key="1">
    <citation type="journal article" date="2009" name="Stand. Genomic Sci.">
        <title>Complete genome sequence of Stackebrandtia nassauensis type strain (LLR-40K-21).</title>
        <authorList>
            <person name="Munk C."/>
            <person name="Lapidus A."/>
            <person name="Copeland A."/>
            <person name="Jando M."/>
            <person name="Mayilraj S."/>
            <person name="Glavina Del Rio T."/>
            <person name="Nolan M."/>
            <person name="Chen F."/>
            <person name="Lucas S."/>
            <person name="Tice H."/>
            <person name="Cheng J.F."/>
            <person name="Han C."/>
            <person name="Detter J.C."/>
            <person name="Bruce D."/>
            <person name="Goodwin L."/>
            <person name="Chain P."/>
            <person name="Pitluck S."/>
            <person name="Goker M."/>
            <person name="Ovchinikova G."/>
            <person name="Pati A."/>
            <person name="Ivanova N."/>
            <person name="Mavromatis K."/>
            <person name="Chen A."/>
            <person name="Palaniappan K."/>
            <person name="Land M."/>
            <person name="Hauser L."/>
            <person name="Chang Y.J."/>
            <person name="Jeffries C.D."/>
            <person name="Bristow J."/>
            <person name="Eisen J.A."/>
            <person name="Markowitz V."/>
            <person name="Hugenholtz P."/>
            <person name="Kyrpides N.C."/>
            <person name="Klenk H.P."/>
        </authorList>
    </citation>
    <scope>NUCLEOTIDE SEQUENCE [LARGE SCALE GENOMIC DNA]</scope>
    <source>
        <strain evidence="3">DSM 44728 / CIP 108903 / NRRL B-16338 / NBRC 102104 / LLR-40K-21</strain>
    </source>
</reference>
<organism evidence="2 3">
    <name type="scientific">Stackebrandtia nassauensis (strain DSM 44728 / CIP 108903 / NRRL B-16338 / NBRC 102104 / LLR-40K-21)</name>
    <dbReference type="NCBI Taxonomy" id="446470"/>
    <lineage>
        <taxon>Bacteria</taxon>
        <taxon>Bacillati</taxon>
        <taxon>Actinomycetota</taxon>
        <taxon>Actinomycetes</taxon>
        <taxon>Glycomycetales</taxon>
        <taxon>Glycomycetaceae</taxon>
        <taxon>Stackebrandtia</taxon>
    </lineage>
</organism>
<dbReference type="AlphaFoldDB" id="D3QB98"/>
<dbReference type="STRING" id="446470.Snas_1205"/>
<feature type="compositionally biased region" description="Basic and acidic residues" evidence="1">
    <location>
        <begin position="14"/>
        <end position="28"/>
    </location>
</feature>
<accession>D3QB98</accession>
<keyword evidence="3" id="KW-1185">Reference proteome</keyword>
<sequence>MCFVGRLSEWQSAHEHLEGPNTQRERYTRYRVPL</sequence>
<protein>
    <submittedName>
        <fullName evidence="2">Uncharacterized protein</fullName>
    </submittedName>
</protein>
<feature type="region of interest" description="Disordered" evidence="1">
    <location>
        <begin position="14"/>
        <end position="34"/>
    </location>
</feature>
<evidence type="ECO:0000256" key="1">
    <source>
        <dbReference type="SAM" id="MobiDB-lite"/>
    </source>
</evidence>
<proteinExistence type="predicted"/>
<dbReference type="EMBL" id="CP001778">
    <property type="protein sequence ID" value="ADD40915.1"/>
    <property type="molecule type" value="Genomic_DNA"/>
</dbReference>
<dbReference type="KEGG" id="sna:Snas_1205"/>